<dbReference type="PANTHER" id="PTHR31308">
    <property type="match status" value="1"/>
</dbReference>
<evidence type="ECO:0000259" key="6">
    <source>
        <dbReference type="Pfam" id="PF18564"/>
    </source>
</evidence>
<evidence type="ECO:0000256" key="4">
    <source>
        <dbReference type="RuleBase" id="RU361153"/>
    </source>
</evidence>
<dbReference type="InterPro" id="IPR013780">
    <property type="entry name" value="Glyco_hydro_b"/>
</dbReference>
<comment type="caution">
    <text evidence="7">The sequence shown here is derived from an EMBL/GenBank/DDBJ whole genome shotgun (WGS) entry which is preliminary data.</text>
</comment>
<dbReference type="InterPro" id="IPR052066">
    <property type="entry name" value="Glycosphingolipid_Hydrolases"/>
</dbReference>
<feature type="domain" description="Glycoside hydrolase family 5" evidence="5">
    <location>
        <begin position="52"/>
        <end position="338"/>
    </location>
</feature>
<keyword evidence="2 4" id="KW-0378">Hydrolase</keyword>
<dbReference type="Pfam" id="PF00150">
    <property type="entry name" value="Cellulase"/>
    <property type="match status" value="1"/>
</dbReference>
<dbReference type="Pfam" id="PF18564">
    <property type="entry name" value="Glyco_hydro_5_C"/>
    <property type="match status" value="1"/>
</dbReference>
<feature type="domain" description="Glycoside hydrolase family 5 C-terminal" evidence="6">
    <location>
        <begin position="378"/>
        <end position="464"/>
    </location>
</feature>
<dbReference type="PANTHER" id="PTHR31308:SF3">
    <property type="entry name" value="ENDOGLYCOCERAMIDASE"/>
    <property type="match status" value="1"/>
</dbReference>
<dbReference type="Gene3D" id="3.20.20.80">
    <property type="entry name" value="Glycosidases"/>
    <property type="match status" value="1"/>
</dbReference>
<dbReference type="SUPFAM" id="SSF51445">
    <property type="entry name" value="(Trans)glycosidases"/>
    <property type="match status" value="1"/>
</dbReference>
<dbReference type="InterPro" id="IPR041036">
    <property type="entry name" value="GH5_C"/>
</dbReference>
<name>A0ABR5FFZ0_9MYCO</name>
<evidence type="ECO:0000313" key="7">
    <source>
        <dbReference type="EMBL" id="KLO29138.1"/>
    </source>
</evidence>
<evidence type="ECO:0000259" key="5">
    <source>
        <dbReference type="Pfam" id="PF00150"/>
    </source>
</evidence>
<evidence type="ECO:0000256" key="3">
    <source>
        <dbReference type="ARBA" id="ARBA00023295"/>
    </source>
</evidence>
<dbReference type="InterPro" id="IPR001547">
    <property type="entry name" value="Glyco_hydro_5"/>
</dbReference>
<dbReference type="Gene3D" id="2.60.40.1180">
    <property type="entry name" value="Golgi alpha-mannosidase II"/>
    <property type="match status" value="1"/>
</dbReference>
<reference evidence="7 8" key="1">
    <citation type="submission" date="2015-05" db="EMBL/GenBank/DDBJ databases">
        <title>Genome sequence of Mycobacterium heraklionense Davo strain.</title>
        <authorList>
            <person name="Greninger A.L."/>
            <person name="Cunningham G."/>
            <person name="Miller S."/>
        </authorList>
    </citation>
    <scope>NUCLEOTIDE SEQUENCE [LARGE SCALE GENOMIC DNA]</scope>
    <source>
        <strain evidence="7 8">Davo</strain>
    </source>
</reference>
<sequence>MLASGPPGAAPSPIETTGTWLTDTDGRVVLLHGVNSAYKVAPYEPAASGFSDDDAAFLAANGFNAVRLGVIWAGVEPEPGVYDDSYLASIAQTVQILHNHGIVAILDMHQDAYSTTFGGEGAPEWAVQDGGAPNPDLPFPYNIFFNPAAQHAWDAFWSNSPGPNGVGLQNSYAQMLQYVSYYFKDQPGVGGIEIMNEPSPGASTFWSTIFGNPFFEAQQLTPFYDQAAAAIRSVNPNTPIFFEPNLLSNAGLPLNLGPVDAEHTVLSFHVYCEILLGPLGCLPSVDTIVGGAMDYGQAHNMPVFMSEFGATSDQAKLYAPIHGADENLIGWTNWAYTSQGDITTHASPPSSESLVYDPSQPPVGDNVNTANLATLSQPYPQVVAGTPNSWSFDNGTFQFSYSTERVDGSGGFAAGAQTEISVPAGQYPDGYQVNVTGGHVVSPANAPVLIIASDSGADTVSVTVSAATGAAVTTTG</sequence>
<accession>A0ABR5FFZ0</accession>
<evidence type="ECO:0000313" key="8">
    <source>
        <dbReference type="Proteomes" id="UP000036464"/>
    </source>
</evidence>
<keyword evidence="3 4" id="KW-0326">Glycosidase</keyword>
<dbReference type="EMBL" id="LDPO01000007">
    <property type="protein sequence ID" value="KLO29138.1"/>
    <property type="molecule type" value="Genomic_DNA"/>
</dbReference>
<evidence type="ECO:0000256" key="1">
    <source>
        <dbReference type="ARBA" id="ARBA00005641"/>
    </source>
</evidence>
<dbReference type="InterPro" id="IPR017853">
    <property type="entry name" value="GH"/>
</dbReference>
<gene>
    <name evidence="7" type="ORF">ABW16_11140</name>
</gene>
<keyword evidence="8" id="KW-1185">Reference proteome</keyword>
<dbReference type="Proteomes" id="UP000036464">
    <property type="component" value="Unassembled WGS sequence"/>
</dbReference>
<evidence type="ECO:0000256" key="2">
    <source>
        <dbReference type="ARBA" id="ARBA00022801"/>
    </source>
</evidence>
<organism evidence="7 8">
    <name type="scientific">Mycolicibacter heraklionensis</name>
    <dbReference type="NCBI Taxonomy" id="512402"/>
    <lineage>
        <taxon>Bacteria</taxon>
        <taxon>Bacillati</taxon>
        <taxon>Actinomycetota</taxon>
        <taxon>Actinomycetes</taxon>
        <taxon>Mycobacteriales</taxon>
        <taxon>Mycobacteriaceae</taxon>
        <taxon>Mycolicibacter</taxon>
    </lineage>
</organism>
<protein>
    <recommendedName>
        <fullName evidence="9">Endoglycoceramidase</fullName>
    </recommendedName>
</protein>
<proteinExistence type="inferred from homology"/>
<comment type="similarity">
    <text evidence="1 4">Belongs to the glycosyl hydrolase 5 (cellulase A) family.</text>
</comment>
<evidence type="ECO:0008006" key="9">
    <source>
        <dbReference type="Google" id="ProtNLM"/>
    </source>
</evidence>